<dbReference type="AlphaFoldDB" id="A0A0F6YMT3"/>
<feature type="compositionally biased region" description="Basic and acidic residues" evidence="1">
    <location>
        <begin position="72"/>
        <end position="83"/>
    </location>
</feature>
<sequence>MRSISVSALLFALVIGCEFDVPSGRFACDLSADCPPGQQCVEGLCVEGDLDAGMRDGGARDGGAVDGGGLDAGERDAGGRDAASEDAAADDAGSTDGGTDAGSDAGTDSGPPGCNPVANDCGPGEYCSASDCGSSGVCMPRPSSTSNVHQPACGCNGVSYWNETHARWLGATAFATGSYLGCASTARTCASSAECLPGTECIIERGLGASTCGTAVAGRCWGIPSTATPAICPGPVTPPDVGYRRCGSSGTECIDVCTARLARNYFTACL</sequence>
<dbReference type="OrthoDB" id="5523329at2"/>
<evidence type="ECO:0000256" key="1">
    <source>
        <dbReference type="SAM" id="MobiDB-lite"/>
    </source>
</evidence>
<feature type="compositionally biased region" description="Gly residues" evidence="1">
    <location>
        <begin position="60"/>
        <end position="71"/>
    </location>
</feature>
<feature type="compositionally biased region" description="Low complexity" evidence="1">
    <location>
        <begin position="101"/>
        <end position="110"/>
    </location>
</feature>
<dbReference type="PROSITE" id="PS51257">
    <property type="entry name" value="PROKAR_LIPOPROTEIN"/>
    <property type="match status" value="1"/>
</dbReference>
<dbReference type="STRING" id="927083.DB32_006777"/>
<dbReference type="EMBL" id="CP011125">
    <property type="protein sequence ID" value="AKF09628.1"/>
    <property type="molecule type" value="Genomic_DNA"/>
</dbReference>
<keyword evidence="3" id="KW-1185">Reference proteome</keyword>
<feature type="region of interest" description="Disordered" evidence="1">
    <location>
        <begin position="56"/>
        <end position="111"/>
    </location>
</feature>
<evidence type="ECO:0000313" key="2">
    <source>
        <dbReference type="EMBL" id="AKF09628.1"/>
    </source>
</evidence>
<gene>
    <name evidence="2" type="ORF">DB32_006777</name>
</gene>
<accession>A0A0F6YMT3</accession>
<dbReference type="KEGG" id="samy:DB32_006777"/>
<protein>
    <submittedName>
        <fullName evidence="2">Uncharacterized protein</fullName>
    </submittedName>
</protein>
<dbReference type="RefSeq" id="WP_053236663.1">
    <property type="nucleotide sequence ID" value="NZ_CP011125.1"/>
</dbReference>
<evidence type="ECO:0000313" key="3">
    <source>
        <dbReference type="Proteomes" id="UP000034883"/>
    </source>
</evidence>
<proteinExistence type="predicted"/>
<reference evidence="2 3" key="1">
    <citation type="submission" date="2015-03" db="EMBL/GenBank/DDBJ databases">
        <title>Genome assembly of Sandaracinus amylolyticus DSM 53668.</title>
        <authorList>
            <person name="Sharma G."/>
            <person name="Subramanian S."/>
        </authorList>
    </citation>
    <scope>NUCLEOTIDE SEQUENCE [LARGE SCALE GENOMIC DNA]</scope>
    <source>
        <strain evidence="2 3">DSM 53668</strain>
    </source>
</reference>
<dbReference type="Proteomes" id="UP000034883">
    <property type="component" value="Chromosome"/>
</dbReference>
<name>A0A0F6YMT3_9BACT</name>
<organism evidence="2 3">
    <name type="scientific">Sandaracinus amylolyticus</name>
    <dbReference type="NCBI Taxonomy" id="927083"/>
    <lineage>
        <taxon>Bacteria</taxon>
        <taxon>Pseudomonadati</taxon>
        <taxon>Myxococcota</taxon>
        <taxon>Polyangia</taxon>
        <taxon>Polyangiales</taxon>
        <taxon>Sandaracinaceae</taxon>
        <taxon>Sandaracinus</taxon>
    </lineage>
</organism>